<keyword evidence="4" id="KW-0699">rRNA-binding</keyword>
<dbReference type="InterPro" id="IPR012340">
    <property type="entry name" value="NA-bd_OB-fold"/>
</dbReference>
<dbReference type="NCBIfam" id="TIGR00008">
    <property type="entry name" value="infA"/>
    <property type="match status" value="1"/>
</dbReference>
<dbReference type="AlphaFoldDB" id="A0A1W1X2T3"/>
<evidence type="ECO:0000313" key="10">
    <source>
        <dbReference type="Proteomes" id="UP000217033"/>
    </source>
</evidence>
<keyword evidence="3 4" id="KW-0648">Protein biosynthesis</keyword>
<evidence type="ECO:0000256" key="2">
    <source>
        <dbReference type="ARBA" id="ARBA00022540"/>
    </source>
</evidence>
<dbReference type="GO" id="GO:0005829">
    <property type="term" value="C:cytosol"/>
    <property type="evidence" value="ECO:0007669"/>
    <property type="project" value="TreeGrafter"/>
</dbReference>
<protein>
    <recommendedName>
        <fullName evidence="4 5">Translation initiation factor IF-1</fullName>
    </recommendedName>
</protein>
<dbReference type="Gene3D" id="2.40.50.140">
    <property type="entry name" value="Nucleic acid-binding proteins"/>
    <property type="match status" value="1"/>
</dbReference>
<dbReference type="InterPro" id="IPR006196">
    <property type="entry name" value="RNA-binding_domain_S1_IF1"/>
</dbReference>
<evidence type="ECO:0000256" key="5">
    <source>
        <dbReference type="NCBIfam" id="TIGR00008"/>
    </source>
</evidence>
<dbReference type="SUPFAM" id="SSF50249">
    <property type="entry name" value="Nucleic acid-binding proteins"/>
    <property type="match status" value="1"/>
</dbReference>
<reference evidence="9 10" key="2">
    <citation type="submission" date="2017-08" db="EMBL/GenBank/DDBJ databases">
        <authorList>
            <person name="Alvarez-Ponce D."/>
            <person name="Weitzman C.L."/>
            <person name="Tillett R.L."/>
            <person name="Sandmeier F.C."/>
            <person name="Tracy C.R."/>
        </authorList>
    </citation>
    <scope>NUCLEOTIDE SEQUENCE [LARGE SCALE GENOMIC DNA]</scope>
    <source>
        <strain evidence="9">723</strain>
        <strain evidence="7 10">PS6</strain>
    </source>
</reference>
<comment type="subcellular location">
    <subcellularLocation>
        <location evidence="4">Cytoplasm</location>
    </subcellularLocation>
</comment>
<dbReference type="Proteomes" id="UP000217033">
    <property type="component" value="Unassembled WGS sequence"/>
</dbReference>
<dbReference type="PANTHER" id="PTHR33370">
    <property type="entry name" value="TRANSLATION INITIATION FACTOR IF-1, CHLOROPLASTIC"/>
    <property type="match status" value="1"/>
</dbReference>
<name>A0A1W1X2T3_9BACT</name>
<evidence type="ECO:0000256" key="4">
    <source>
        <dbReference type="HAMAP-Rule" id="MF_00075"/>
    </source>
</evidence>
<keyword evidence="10" id="KW-1185">Reference proteome</keyword>
<comment type="similarity">
    <text evidence="1 4">Belongs to the IF-1 family.</text>
</comment>
<dbReference type="PROSITE" id="PS50832">
    <property type="entry name" value="S1_IF1_TYPE"/>
    <property type="match status" value="1"/>
</dbReference>
<dbReference type="EMBL" id="NQNY01000002">
    <property type="protein sequence ID" value="PAK21677.1"/>
    <property type="molecule type" value="Genomic_DNA"/>
</dbReference>
<comment type="subunit">
    <text evidence="4">Component of the 30S ribosomal translation pre-initiation complex which assembles on the 30S ribosome in the order IF-2 and IF-3, IF-1 and N-formylmethionyl-tRNA(fMet); mRNA recruitment can occur at any time during PIC assembly.</text>
</comment>
<dbReference type="InterPro" id="IPR004368">
    <property type="entry name" value="TIF_IF1"/>
</dbReference>
<dbReference type="Pfam" id="PF01176">
    <property type="entry name" value="eIF-1a"/>
    <property type="match status" value="1"/>
</dbReference>
<dbReference type="GO" id="GO:0019843">
    <property type="term" value="F:rRNA binding"/>
    <property type="evidence" value="ECO:0007669"/>
    <property type="project" value="UniProtKB-UniRule"/>
</dbReference>
<keyword evidence="4" id="KW-0963">Cytoplasm</keyword>
<dbReference type="OrthoDB" id="9803250at2"/>
<dbReference type="PANTHER" id="PTHR33370:SF1">
    <property type="entry name" value="TRANSLATION INITIATION FACTOR IF-1, CHLOROPLASTIC"/>
    <property type="match status" value="1"/>
</dbReference>
<accession>A0A1W1X2T3</accession>
<sequence>MSEKAMKFKARVEKVHNSDICTVRILDNNMLIQGYISGKMRNYRIRILPGDIVDIEINPVDLTKGRITYRHKEEKSQNES</sequence>
<evidence type="ECO:0000256" key="3">
    <source>
        <dbReference type="ARBA" id="ARBA00022917"/>
    </source>
</evidence>
<proteinExistence type="inferred from homology"/>
<comment type="caution">
    <text evidence="8">The sequence shown here is derived from an EMBL/GenBank/DDBJ whole genome shotgun (WGS) entry which is preliminary data.</text>
</comment>
<dbReference type="RefSeq" id="WP_084232386.1">
    <property type="nucleotide sequence ID" value="NZ_CP166874.1"/>
</dbReference>
<gene>
    <name evidence="4 8" type="primary">infA</name>
    <name evidence="7" type="ORF">CJF60_01700</name>
    <name evidence="8" type="ORF">CJJ23_00895</name>
</gene>
<evidence type="ECO:0000313" key="7">
    <source>
        <dbReference type="EMBL" id="PAF55386.1"/>
    </source>
</evidence>
<keyword evidence="2 4" id="KW-0396">Initiation factor</keyword>
<organism evidence="8 9">
    <name type="scientific">Mycoplasmopsis agassizii</name>
    <dbReference type="NCBI Taxonomy" id="33922"/>
    <lineage>
        <taxon>Bacteria</taxon>
        <taxon>Bacillati</taxon>
        <taxon>Mycoplasmatota</taxon>
        <taxon>Mycoplasmoidales</taxon>
        <taxon>Metamycoplasmataceae</taxon>
        <taxon>Mycoplasmopsis</taxon>
    </lineage>
</organism>
<dbReference type="Proteomes" id="UP000216943">
    <property type="component" value="Unassembled WGS sequence"/>
</dbReference>
<evidence type="ECO:0000256" key="1">
    <source>
        <dbReference type="ARBA" id="ARBA00010939"/>
    </source>
</evidence>
<keyword evidence="4" id="KW-0694">RNA-binding</keyword>
<reference evidence="8" key="1">
    <citation type="submission" date="2017-08" db="EMBL/GenBank/DDBJ databases">
        <authorList>
            <person name="de Groot N.N."/>
        </authorList>
    </citation>
    <scope>NUCLEOTIDE SEQUENCE [LARGE SCALE GENOMIC DNA]</scope>
    <source>
        <strain evidence="8">723</strain>
    </source>
</reference>
<dbReference type="EMBL" id="NQMN01000001">
    <property type="protein sequence ID" value="PAF55386.1"/>
    <property type="molecule type" value="Genomic_DNA"/>
</dbReference>
<dbReference type="HAMAP" id="MF_00075">
    <property type="entry name" value="IF_1"/>
    <property type="match status" value="1"/>
</dbReference>
<dbReference type="GO" id="GO:0003743">
    <property type="term" value="F:translation initiation factor activity"/>
    <property type="evidence" value="ECO:0007669"/>
    <property type="project" value="UniProtKB-UniRule"/>
</dbReference>
<dbReference type="GO" id="GO:0043022">
    <property type="term" value="F:ribosome binding"/>
    <property type="evidence" value="ECO:0007669"/>
    <property type="project" value="UniProtKB-UniRule"/>
</dbReference>
<dbReference type="STRING" id="33922.SAMN02745179_00622"/>
<comment type="function">
    <text evidence="4">One of the essential components for the initiation of protein synthesis. Stabilizes the binding of IF-2 and IF-3 on the 30S subunit to which N-formylmethionyl-tRNA(fMet) subsequently binds. Helps modulate mRNA selection, yielding the 30S pre-initiation complex (PIC). Upon addition of the 50S ribosomal subunit IF-1, IF-2 and IF-3 are released leaving the mature 70S translation initiation complex.</text>
</comment>
<feature type="domain" description="S1-like" evidence="6">
    <location>
        <begin position="34"/>
        <end position="72"/>
    </location>
</feature>
<evidence type="ECO:0000313" key="8">
    <source>
        <dbReference type="EMBL" id="PAK21677.1"/>
    </source>
</evidence>
<evidence type="ECO:0000313" key="9">
    <source>
        <dbReference type="Proteomes" id="UP000216943"/>
    </source>
</evidence>
<evidence type="ECO:0000259" key="6">
    <source>
        <dbReference type="PROSITE" id="PS50832"/>
    </source>
</evidence>